<sequence>MLFSDETGIAPVRAVITLQGFVRSACVPRASGLRTSRIADLHEHNV</sequence>
<reference evidence="1 3" key="1">
    <citation type="journal article" date="2008" name="Science">
        <title>The Physcomitrella genome reveals evolutionary insights into the conquest of land by plants.</title>
        <authorList>
            <person name="Rensing S."/>
            <person name="Lang D."/>
            <person name="Zimmer A."/>
            <person name="Terry A."/>
            <person name="Salamov A."/>
            <person name="Shapiro H."/>
            <person name="Nishiyama T."/>
            <person name="Perroud P.-F."/>
            <person name="Lindquist E."/>
            <person name="Kamisugi Y."/>
            <person name="Tanahashi T."/>
            <person name="Sakakibara K."/>
            <person name="Fujita T."/>
            <person name="Oishi K."/>
            <person name="Shin-I T."/>
            <person name="Kuroki Y."/>
            <person name="Toyoda A."/>
            <person name="Suzuki Y."/>
            <person name="Hashimoto A."/>
            <person name="Yamaguchi K."/>
            <person name="Sugano A."/>
            <person name="Kohara Y."/>
            <person name="Fujiyama A."/>
            <person name="Anterola A."/>
            <person name="Aoki S."/>
            <person name="Ashton N."/>
            <person name="Barbazuk W.B."/>
            <person name="Barker E."/>
            <person name="Bennetzen J."/>
            <person name="Bezanilla M."/>
            <person name="Blankenship R."/>
            <person name="Cho S.H."/>
            <person name="Dutcher S."/>
            <person name="Estelle M."/>
            <person name="Fawcett J.A."/>
            <person name="Gundlach H."/>
            <person name="Hanada K."/>
            <person name="Heyl A."/>
            <person name="Hicks K.A."/>
            <person name="Hugh J."/>
            <person name="Lohr M."/>
            <person name="Mayer K."/>
            <person name="Melkozernov A."/>
            <person name="Murata T."/>
            <person name="Nelson D."/>
            <person name="Pils B."/>
            <person name="Prigge M."/>
            <person name="Reiss B."/>
            <person name="Renner T."/>
            <person name="Rombauts S."/>
            <person name="Rushton P."/>
            <person name="Sanderfoot A."/>
            <person name="Schween G."/>
            <person name="Shiu S.-H."/>
            <person name="Stueber K."/>
            <person name="Theodoulou F.L."/>
            <person name="Tu H."/>
            <person name="Van de Peer Y."/>
            <person name="Verrier P.J."/>
            <person name="Waters E."/>
            <person name="Wood A."/>
            <person name="Yang L."/>
            <person name="Cove D."/>
            <person name="Cuming A."/>
            <person name="Hasebe M."/>
            <person name="Lucas S."/>
            <person name="Mishler D.B."/>
            <person name="Reski R."/>
            <person name="Grigoriev I."/>
            <person name="Quatrano R.S."/>
            <person name="Boore J.L."/>
        </authorList>
    </citation>
    <scope>NUCLEOTIDE SEQUENCE [LARGE SCALE GENOMIC DNA]</scope>
    <source>
        <strain evidence="2 3">cv. Gransden 2004</strain>
    </source>
</reference>
<reference evidence="2" key="3">
    <citation type="submission" date="2020-12" db="UniProtKB">
        <authorList>
            <consortium name="EnsemblPlants"/>
        </authorList>
    </citation>
    <scope>IDENTIFICATION</scope>
</reference>
<proteinExistence type="predicted"/>
<organism evidence="1">
    <name type="scientific">Physcomitrium patens</name>
    <name type="common">Spreading-leaved earth moss</name>
    <name type="synonym">Physcomitrella patens</name>
    <dbReference type="NCBI Taxonomy" id="3218"/>
    <lineage>
        <taxon>Eukaryota</taxon>
        <taxon>Viridiplantae</taxon>
        <taxon>Streptophyta</taxon>
        <taxon>Embryophyta</taxon>
        <taxon>Bryophyta</taxon>
        <taxon>Bryophytina</taxon>
        <taxon>Bryopsida</taxon>
        <taxon>Funariidae</taxon>
        <taxon>Funariales</taxon>
        <taxon>Funariaceae</taxon>
        <taxon>Physcomitrium</taxon>
    </lineage>
</organism>
<dbReference type="AlphaFoldDB" id="A0A2K1JLL5"/>
<protein>
    <submittedName>
        <fullName evidence="1 2">Uncharacterized protein</fullName>
    </submittedName>
</protein>
<dbReference type="EMBL" id="ABEU02000013">
    <property type="protein sequence ID" value="PNR42442.1"/>
    <property type="molecule type" value="Genomic_DNA"/>
</dbReference>
<evidence type="ECO:0000313" key="3">
    <source>
        <dbReference type="Proteomes" id="UP000006727"/>
    </source>
</evidence>
<name>A0A2K1JLL5_PHYPA</name>
<dbReference type="EnsemblPlants" id="Pp3c13_12280V3.1">
    <property type="protein sequence ID" value="Pp3c13_12280V3.1"/>
    <property type="gene ID" value="Pp3c13_12280"/>
</dbReference>
<dbReference type="PaxDb" id="3218-PP1S5_181V6.1"/>
<reference evidence="1 3" key="2">
    <citation type="journal article" date="2018" name="Plant J.">
        <title>The Physcomitrella patens chromosome-scale assembly reveals moss genome structure and evolution.</title>
        <authorList>
            <person name="Lang D."/>
            <person name="Ullrich K.K."/>
            <person name="Murat F."/>
            <person name="Fuchs J."/>
            <person name="Jenkins J."/>
            <person name="Haas F.B."/>
            <person name="Piednoel M."/>
            <person name="Gundlach H."/>
            <person name="Van Bel M."/>
            <person name="Meyberg R."/>
            <person name="Vives C."/>
            <person name="Morata J."/>
            <person name="Symeonidi A."/>
            <person name="Hiss M."/>
            <person name="Muchero W."/>
            <person name="Kamisugi Y."/>
            <person name="Saleh O."/>
            <person name="Blanc G."/>
            <person name="Decker E.L."/>
            <person name="van Gessel N."/>
            <person name="Grimwood J."/>
            <person name="Hayes R.D."/>
            <person name="Graham S.W."/>
            <person name="Gunter L.E."/>
            <person name="McDaniel S.F."/>
            <person name="Hoernstein S.N.W."/>
            <person name="Larsson A."/>
            <person name="Li F.W."/>
            <person name="Perroud P.F."/>
            <person name="Phillips J."/>
            <person name="Ranjan P."/>
            <person name="Rokshar D.S."/>
            <person name="Rothfels C.J."/>
            <person name="Schneider L."/>
            <person name="Shu S."/>
            <person name="Stevenson D.W."/>
            <person name="Thummler F."/>
            <person name="Tillich M."/>
            <person name="Villarreal Aguilar J.C."/>
            <person name="Widiez T."/>
            <person name="Wong G.K."/>
            <person name="Wymore A."/>
            <person name="Zhang Y."/>
            <person name="Zimmer A.D."/>
            <person name="Quatrano R.S."/>
            <person name="Mayer K.F.X."/>
            <person name="Goodstein D."/>
            <person name="Casacuberta J.M."/>
            <person name="Vandepoele K."/>
            <person name="Reski R."/>
            <person name="Cuming A.C."/>
            <person name="Tuskan G.A."/>
            <person name="Maumus F."/>
            <person name="Salse J."/>
            <person name="Schmutz J."/>
            <person name="Rensing S.A."/>
        </authorList>
    </citation>
    <scope>NUCLEOTIDE SEQUENCE [LARGE SCALE GENOMIC DNA]</scope>
    <source>
        <strain evidence="2 3">cv. Gransden 2004</strain>
    </source>
</reference>
<evidence type="ECO:0000313" key="1">
    <source>
        <dbReference type="EMBL" id="PNR42442.1"/>
    </source>
</evidence>
<accession>A0A2K1JLL5</accession>
<gene>
    <name evidence="1" type="ORF">PHYPA_017271</name>
</gene>
<dbReference type="Proteomes" id="UP000006727">
    <property type="component" value="Chromosome 13"/>
</dbReference>
<keyword evidence="3" id="KW-1185">Reference proteome</keyword>
<evidence type="ECO:0000313" key="2">
    <source>
        <dbReference type="EnsemblPlants" id="Pp3c13_12280V3.1"/>
    </source>
</evidence>
<dbReference type="Gramene" id="Pp3c13_12280V3.1">
    <property type="protein sequence ID" value="Pp3c13_12280V3.1"/>
    <property type="gene ID" value="Pp3c13_12280"/>
</dbReference>